<feature type="transmembrane region" description="Helical" evidence="1">
    <location>
        <begin position="158"/>
        <end position="180"/>
    </location>
</feature>
<feature type="transmembrane region" description="Helical" evidence="1">
    <location>
        <begin position="21"/>
        <end position="42"/>
    </location>
</feature>
<dbReference type="EMBL" id="DWWC01000166">
    <property type="protein sequence ID" value="HJC69680.1"/>
    <property type="molecule type" value="Genomic_DNA"/>
</dbReference>
<comment type="caution">
    <text evidence="3">The sequence shown here is derived from an EMBL/GenBank/DDBJ whole genome shotgun (WGS) entry which is preliminary data.</text>
</comment>
<dbReference type="Pfam" id="PF01757">
    <property type="entry name" value="Acyl_transf_3"/>
    <property type="match status" value="1"/>
</dbReference>
<gene>
    <name evidence="3" type="ORF">H9932_08400</name>
</gene>
<keyword evidence="3" id="KW-0012">Acyltransferase</keyword>
<feature type="transmembrane region" description="Helical" evidence="1">
    <location>
        <begin position="230"/>
        <end position="253"/>
    </location>
</feature>
<name>A0A9D2Q178_9MICO</name>
<keyword evidence="3" id="KW-0808">Transferase</keyword>
<feature type="transmembrane region" description="Helical" evidence="1">
    <location>
        <begin position="297"/>
        <end position="318"/>
    </location>
</feature>
<dbReference type="Proteomes" id="UP000823854">
    <property type="component" value="Unassembled WGS sequence"/>
</dbReference>
<feature type="transmembrane region" description="Helical" evidence="1">
    <location>
        <begin position="136"/>
        <end position="152"/>
    </location>
</feature>
<evidence type="ECO:0000256" key="1">
    <source>
        <dbReference type="SAM" id="Phobius"/>
    </source>
</evidence>
<dbReference type="GO" id="GO:0016747">
    <property type="term" value="F:acyltransferase activity, transferring groups other than amino-acyl groups"/>
    <property type="evidence" value="ECO:0007669"/>
    <property type="project" value="InterPro"/>
</dbReference>
<organism evidence="3 4">
    <name type="scientific">Candidatus Brachybacterium intestinipullorum</name>
    <dbReference type="NCBI Taxonomy" id="2838512"/>
    <lineage>
        <taxon>Bacteria</taxon>
        <taxon>Bacillati</taxon>
        <taxon>Actinomycetota</taxon>
        <taxon>Actinomycetes</taxon>
        <taxon>Micrococcales</taxon>
        <taxon>Dermabacteraceae</taxon>
        <taxon>Brachybacterium</taxon>
    </lineage>
</organism>
<proteinExistence type="predicted"/>
<sequence>MPAPHTAPRARDPYLDNARGLLIILVVVGHTLECFEVLGTVLGGTLYTAIYSFHMAAFVMISGYLSRSYRNEPRQVKRLLTAIVVPYAIFQTVHEAGKSLLLGQDFSLQLVQPAWTLWFLLALLLWRLASPVLRSLRHPLVIAVAISVIAPLDQDLDGTFTLGRAAGMLPFFVLGLVSTPEMLERLRAVRRRWLGALVMVGALGCSFLLRDEIRDSWFFLREPYPEEGSIPVNLLLRLLVLAAGVIGALGLLLLTPRGSSPLTALGTRSLTIYLLHPVLLLPIRYAEQLPGWIESWWGPLVLVVAGILFALVLGSGIVSRATRWVTDPPIGDLLVRDDQPAPRPATR</sequence>
<feature type="transmembrane region" description="Helical" evidence="1">
    <location>
        <begin position="265"/>
        <end position="285"/>
    </location>
</feature>
<dbReference type="InterPro" id="IPR052734">
    <property type="entry name" value="Nod_factor_acetyltransferase"/>
</dbReference>
<evidence type="ECO:0000313" key="3">
    <source>
        <dbReference type="EMBL" id="HJC69680.1"/>
    </source>
</evidence>
<dbReference type="PANTHER" id="PTHR37312:SF1">
    <property type="entry name" value="MEMBRANE-BOUND ACYLTRANSFERASE YKRP-RELATED"/>
    <property type="match status" value="1"/>
</dbReference>
<feature type="transmembrane region" description="Helical" evidence="1">
    <location>
        <begin position="192"/>
        <end position="210"/>
    </location>
</feature>
<dbReference type="PANTHER" id="PTHR37312">
    <property type="entry name" value="MEMBRANE-BOUND ACYLTRANSFERASE YKRP-RELATED"/>
    <property type="match status" value="1"/>
</dbReference>
<protein>
    <submittedName>
        <fullName evidence="3">Acyltransferase family protein</fullName>
    </submittedName>
</protein>
<accession>A0A9D2Q178</accession>
<reference evidence="3" key="2">
    <citation type="submission" date="2021-04" db="EMBL/GenBank/DDBJ databases">
        <authorList>
            <person name="Gilroy R."/>
        </authorList>
    </citation>
    <scope>NUCLEOTIDE SEQUENCE</scope>
    <source>
        <strain evidence="3">CHK130-7132</strain>
    </source>
</reference>
<dbReference type="InterPro" id="IPR002656">
    <property type="entry name" value="Acyl_transf_3_dom"/>
</dbReference>
<dbReference type="AlphaFoldDB" id="A0A9D2Q178"/>
<keyword evidence="1" id="KW-0472">Membrane</keyword>
<keyword evidence="1" id="KW-0812">Transmembrane</keyword>
<reference evidence="3" key="1">
    <citation type="journal article" date="2021" name="PeerJ">
        <title>Extensive microbial diversity within the chicken gut microbiome revealed by metagenomics and culture.</title>
        <authorList>
            <person name="Gilroy R."/>
            <person name="Ravi A."/>
            <person name="Getino M."/>
            <person name="Pursley I."/>
            <person name="Horton D.L."/>
            <person name="Alikhan N.F."/>
            <person name="Baker D."/>
            <person name="Gharbi K."/>
            <person name="Hall N."/>
            <person name="Watson M."/>
            <person name="Adriaenssens E.M."/>
            <person name="Foster-Nyarko E."/>
            <person name="Jarju S."/>
            <person name="Secka A."/>
            <person name="Antonio M."/>
            <person name="Oren A."/>
            <person name="Chaudhuri R.R."/>
            <person name="La Ragione R."/>
            <person name="Hildebrand F."/>
            <person name="Pallen M.J."/>
        </authorList>
    </citation>
    <scope>NUCLEOTIDE SEQUENCE</scope>
    <source>
        <strain evidence="3">CHK130-7132</strain>
    </source>
</reference>
<feature type="domain" description="Acyltransferase 3" evidence="2">
    <location>
        <begin position="13"/>
        <end position="313"/>
    </location>
</feature>
<feature type="transmembrane region" description="Helical" evidence="1">
    <location>
        <begin position="106"/>
        <end position="129"/>
    </location>
</feature>
<feature type="transmembrane region" description="Helical" evidence="1">
    <location>
        <begin position="78"/>
        <end position="94"/>
    </location>
</feature>
<feature type="transmembrane region" description="Helical" evidence="1">
    <location>
        <begin position="48"/>
        <end position="66"/>
    </location>
</feature>
<evidence type="ECO:0000259" key="2">
    <source>
        <dbReference type="Pfam" id="PF01757"/>
    </source>
</evidence>
<evidence type="ECO:0000313" key="4">
    <source>
        <dbReference type="Proteomes" id="UP000823854"/>
    </source>
</evidence>
<keyword evidence="1" id="KW-1133">Transmembrane helix</keyword>